<reference evidence="3" key="1">
    <citation type="journal article" date="2020" name="Stud. Mycol.">
        <title>101 Dothideomycetes genomes: A test case for predicting lifestyles and emergence of pathogens.</title>
        <authorList>
            <person name="Haridas S."/>
            <person name="Albert R."/>
            <person name="Binder M."/>
            <person name="Bloem J."/>
            <person name="LaButti K."/>
            <person name="Salamov A."/>
            <person name="Andreopoulos B."/>
            <person name="Baker S."/>
            <person name="Barry K."/>
            <person name="Bills G."/>
            <person name="Bluhm B."/>
            <person name="Cannon C."/>
            <person name="Castanera R."/>
            <person name="Culley D."/>
            <person name="Daum C."/>
            <person name="Ezra D."/>
            <person name="Gonzalez J."/>
            <person name="Henrissat B."/>
            <person name="Kuo A."/>
            <person name="Liang C."/>
            <person name="Lipzen A."/>
            <person name="Lutzoni F."/>
            <person name="Magnuson J."/>
            <person name="Mondo S."/>
            <person name="Nolan M."/>
            <person name="Ohm R."/>
            <person name="Pangilinan J."/>
            <person name="Park H.-J."/>
            <person name="Ramirez L."/>
            <person name="Alfaro M."/>
            <person name="Sun H."/>
            <person name="Tritt A."/>
            <person name="Yoshinaga Y."/>
            <person name="Zwiers L.-H."/>
            <person name="Turgeon B."/>
            <person name="Goodwin S."/>
            <person name="Spatafora J."/>
            <person name="Crous P."/>
            <person name="Grigoriev I."/>
        </authorList>
    </citation>
    <scope>NUCLEOTIDE SEQUENCE [LARGE SCALE GENOMIC DNA]</scope>
    <source>
        <strain evidence="3">CECT 20119</strain>
    </source>
</reference>
<gene>
    <name evidence="2" type="ORF">BDZ85DRAFT_315750</name>
</gene>
<protein>
    <submittedName>
        <fullName evidence="2">Phosphotransferase enzyme family protein</fullName>
    </submittedName>
</protein>
<dbReference type="GO" id="GO:0005739">
    <property type="term" value="C:mitochondrion"/>
    <property type="evidence" value="ECO:0007669"/>
    <property type="project" value="TreeGrafter"/>
</dbReference>
<proteinExistence type="predicted"/>
<keyword evidence="2" id="KW-0808">Transferase</keyword>
<dbReference type="GO" id="GO:0016740">
    <property type="term" value="F:transferase activity"/>
    <property type="evidence" value="ECO:0007669"/>
    <property type="project" value="UniProtKB-KW"/>
</dbReference>
<keyword evidence="3" id="KW-1185">Reference proteome</keyword>
<dbReference type="InterPro" id="IPR002575">
    <property type="entry name" value="Aminoglycoside_PTrfase"/>
</dbReference>
<dbReference type="PANTHER" id="PTHR36091:SF2">
    <property type="entry name" value="AMINOGLYCOSIDE PHOSPHOTRANSFERASE DOMAIN-CONTAINING PROTEIN"/>
    <property type="match status" value="1"/>
</dbReference>
<dbReference type="Gene3D" id="3.90.1200.10">
    <property type="match status" value="1"/>
</dbReference>
<dbReference type="Proteomes" id="UP000799538">
    <property type="component" value="Unassembled WGS sequence"/>
</dbReference>
<dbReference type="InterPro" id="IPR051035">
    <property type="entry name" value="Mito_inheritance_9"/>
</dbReference>
<dbReference type="InterPro" id="IPR011009">
    <property type="entry name" value="Kinase-like_dom_sf"/>
</dbReference>
<dbReference type="Pfam" id="PF01636">
    <property type="entry name" value="APH"/>
    <property type="match status" value="1"/>
</dbReference>
<feature type="domain" description="Aminoglycoside phosphotransferase" evidence="1">
    <location>
        <begin position="328"/>
        <end position="358"/>
    </location>
</feature>
<evidence type="ECO:0000313" key="3">
    <source>
        <dbReference type="Proteomes" id="UP000799538"/>
    </source>
</evidence>
<accession>A0A6A6GRH4</accession>
<evidence type="ECO:0000259" key="1">
    <source>
        <dbReference type="Pfam" id="PF01636"/>
    </source>
</evidence>
<organism evidence="2 3">
    <name type="scientific">Elsinoe ampelina</name>
    <dbReference type="NCBI Taxonomy" id="302913"/>
    <lineage>
        <taxon>Eukaryota</taxon>
        <taxon>Fungi</taxon>
        <taxon>Dikarya</taxon>
        <taxon>Ascomycota</taxon>
        <taxon>Pezizomycotina</taxon>
        <taxon>Dothideomycetes</taxon>
        <taxon>Dothideomycetidae</taxon>
        <taxon>Myriangiales</taxon>
        <taxon>Elsinoaceae</taxon>
        <taxon>Elsinoe</taxon>
    </lineage>
</organism>
<sequence length="568" mass="64621">MCSLRPFLWTNRLLSVRRLEHFMTQRRLMASQAENREELFEFTRGRFISNDTLESSKRSARFDVGALCEIAARAVGSESCSEIKKLPDGMYNRALLLTMNDAKQVIVKIPNPNAGPPQLTTASEVATMQFMRTKLKTPVPRVLSWSAKKTNPVGAEYIIMENAKGTELEFVWHTLNIKQRLAVVKQLASYQSVWASVRVSGYGSLYFRGAAPDHAKAPFRLLDKTGVEQCDEDYELGPIVGREWYDDRRNEVSFDRGPWLSLEDYHRAVGTRERSCVESLDSLPPSPIALRGPGLYMSGREHKLRAIDVYMKTFKHILTSEDSITHGSIWHGDLHAGNIFVDSADPTKITSLIDWQGTEIVPLYIHARQPYLIDYEGPETKGLERPVLPPDLSDMTPDEQYAARQLHLKQTLCALYRTLVHQICPPIYRSMEYQDSEQFSVLLLARNLLVDGEAAYLAQAIELNDNWDKIATDNSPSPLSFTKEEIDAIMKDLKAWKRACQVMSDVRAVIPELYPGKGIVRHEDYEASLEALEDLKGQIINDFAASEEERQMWISLWPFEQLPRHRGG</sequence>
<name>A0A6A6GRH4_9PEZI</name>
<dbReference type="SUPFAM" id="SSF56112">
    <property type="entry name" value="Protein kinase-like (PK-like)"/>
    <property type="match status" value="1"/>
</dbReference>
<dbReference type="PANTHER" id="PTHR36091">
    <property type="entry name" value="ALTERED INHERITANCE OF MITOCHONDRIA PROTEIN 9, MITOCHONDRIAL"/>
    <property type="match status" value="1"/>
</dbReference>
<dbReference type="AlphaFoldDB" id="A0A6A6GRH4"/>
<dbReference type="OrthoDB" id="2831558at2759"/>
<dbReference type="EMBL" id="ML992501">
    <property type="protein sequence ID" value="KAF2228287.1"/>
    <property type="molecule type" value="Genomic_DNA"/>
</dbReference>
<evidence type="ECO:0000313" key="2">
    <source>
        <dbReference type="EMBL" id="KAF2228287.1"/>
    </source>
</evidence>